<comment type="similarity">
    <text evidence="1">Belongs to the protein kinase superfamily. STE Ser/Thr protein kinase family. STE20 subfamily.</text>
</comment>
<sequence length="77" mass="8563">QVAIKQITLTNTSAECLIKEIMVLRDNKHANIVNYLESYIAGLHLRLVMEYMPGGSLTDVVTKVCLDEGQIAAICRE</sequence>
<feature type="non-terminal residue" evidence="6">
    <location>
        <position position="77"/>
    </location>
</feature>
<dbReference type="GO" id="GO:0005524">
    <property type="term" value="F:ATP binding"/>
    <property type="evidence" value="ECO:0007669"/>
    <property type="project" value="UniProtKB-KW"/>
</dbReference>
<protein>
    <recommendedName>
        <fullName evidence="2">non-specific serine/threonine protein kinase</fullName>
        <ecNumber evidence="2">2.7.11.1</ecNumber>
    </recommendedName>
</protein>
<keyword evidence="4" id="KW-0067">ATP-binding</keyword>
<feature type="domain" description="Protein kinase" evidence="5">
    <location>
        <begin position="1"/>
        <end position="77"/>
    </location>
</feature>
<dbReference type="Gene3D" id="3.30.200.20">
    <property type="entry name" value="Phosphorylase Kinase, domain 1"/>
    <property type="match status" value="1"/>
</dbReference>
<evidence type="ECO:0000259" key="5">
    <source>
        <dbReference type="PROSITE" id="PS50011"/>
    </source>
</evidence>
<dbReference type="PANTHER" id="PTHR45832:SF22">
    <property type="entry name" value="SERINE_THREONINE-PROTEIN KINASE SAMKA-RELATED"/>
    <property type="match status" value="1"/>
</dbReference>
<name>A0A7L2IZU3_9PICI</name>
<gene>
    <name evidence="6" type="primary">Pak3_6</name>
    <name evidence="6" type="ORF">SEMFRA_R10826</name>
</gene>
<reference evidence="6 7" key="1">
    <citation type="submission" date="2019-09" db="EMBL/GenBank/DDBJ databases">
        <title>Bird 10,000 Genomes (B10K) Project - Family phase.</title>
        <authorList>
            <person name="Zhang G."/>
        </authorList>
    </citation>
    <scope>NUCLEOTIDE SEQUENCE [LARGE SCALE GENOMIC DNA]</scope>
    <source>
        <strain evidence="6">B10K-DU-001-42</strain>
        <tissue evidence="6">Muscle</tissue>
    </source>
</reference>
<organism evidence="6 7">
    <name type="scientific">Semnornis frantzii</name>
    <dbReference type="NCBI Taxonomy" id="91796"/>
    <lineage>
        <taxon>Eukaryota</taxon>
        <taxon>Metazoa</taxon>
        <taxon>Chordata</taxon>
        <taxon>Craniata</taxon>
        <taxon>Vertebrata</taxon>
        <taxon>Euteleostomi</taxon>
        <taxon>Archelosauria</taxon>
        <taxon>Archosauria</taxon>
        <taxon>Dinosauria</taxon>
        <taxon>Saurischia</taxon>
        <taxon>Theropoda</taxon>
        <taxon>Coelurosauria</taxon>
        <taxon>Aves</taxon>
        <taxon>Neognathae</taxon>
        <taxon>Neoaves</taxon>
        <taxon>Telluraves</taxon>
        <taxon>Coraciimorphae</taxon>
        <taxon>Piciformes</taxon>
        <taxon>Ramphastidae</taxon>
        <taxon>Semnornis</taxon>
    </lineage>
</organism>
<dbReference type="AlphaFoldDB" id="A0A7L2IZU3"/>
<dbReference type="InterPro" id="IPR000719">
    <property type="entry name" value="Prot_kinase_dom"/>
</dbReference>
<accession>A0A7L2IZU3</accession>
<keyword evidence="3" id="KW-0547">Nucleotide-binding</keyword>
<dbReference type="InterPro" id="IPR051931">
    <property type="entry name" value="PAK3-like"/>
</dbReference>
<evidence type="ECO:0000256" key="3">
    <source>
        <dbReference type="ARBA" id="ARBA00022741"/>
    </source>
</evidence>
<dbReference type="Pfam" id="PF00069">
    <property type="entry name" value="Pkinase"/>
    <property type="match status" value="1"/>
</dbReference>
<comment type="caution">
    <text evidence="6">The sequence shown here is derived from an EMBL/GenBank/DDBJ whole genome shotgun (WGS) entry which is preliminary data.</text>
</comment>
<keyword evidence="6" id="KW-0418">Kinase</keyword>
<evidence type="ECO:0000256" key="1">
    <source>
        <dbReference type="ARBA" id="ARBA00008874"/>
    </source>
</evidence>
<dbReference type="Proteomes" id="UP000536381">
    <property type="component" value="Unassembled WGS sequence"/>
</dbReference>
<dbReference type="InterPro" id="IPR011009">
    <property type="entry name" value="Kinase-like_dom_sf"/>
</dbReference>
<dbReference type="PANTHER" id="PTHR45832">
    <property type="entry name" value="SERINE/THREONINE-PROTEIN KINASE SAMKA-RELATED-RELATED"/>
    <property type="match status" value="1"/>
</dbReference>
<evidence type="ECO:0000256" key="2">
    <source>
        <dbReference type="ARBA" id="ARBA00012513"/>
    </source>
</evidence>
<dbReference type="PROSITE" id="PS50011">
    <property type="entry name" value="PROTEIN_KINASE_DOM"/>
    <property type="match status" value="1"/>
</dbReference>
<dbReference type="EC" id="2.7.11.1" evidence="2"/>
<keyword evidence="7" id="KW-1185">Reference proteome</keyword>
<keyword evidence="6" id="KW-0808">Transferase</keyword>
<evidence type="ECO:0000313" key="6">
    <source>
        <dbReference type="EMBL" id="NXR16345.1"/>
    </source>
</evidence>
<dbReference type="OrthoDB" id="8693905at2759"/>
<evidence type="ECO:0000313" key="7">
    <source>
        <dbReference type="Proteomes" id="UP000536381"/>
    </source>
</evidence>
<feature type="non-terminal residue" evidence="6">
    <location>
        <position position="1"/>
    </location>
</feature>
<proteinExistence type="inferred from homology"/>
<dbReference type="EMBL" id="VWYK01227439">
    <property type="protein sequence ID" value="NXR16345.1"/>
    <property type="molecule type" value="Genomic_DNA"/>
</dbReference>
<dbReference type="SUPFAM" id="SSF56112">
    <property type="entry name" value="Protein kinase-like (PK-like)"/>
    <property type="match status" value="1"/>
</dbReference>
<dbReference type="GO" id="GO:0004674">
    <property type="term" value="F:protein serine/threonine kinase activity"/>
    <property type="evidence" value="ECO:0007669"/>
    <property type="project" value="UniProtKB-EC"/>
</dbReference>
<evidence type="ECO:0000256" key="4">
    <source>
        <dbReference type="ARBA" id="ARBA00022840"/>
    </source>
</evidence>